<evidence type="ECO:0000256" key="1">
    <source>
        <dbReference type="SAM" id="Phobius"/>
    </source>
</evidence>
<proteinExistence type="predicted"/>
<feature type="transmembrane region" description="Helical" evidence="1">
    <location>
        <begin position="88"/>
        <end position="109"/>
    </location>
</feature>
<dbReference type="eggNOG" id="ENOG502ZE60">
    <property type="taxonomic scope" value="Bacteria"/>
</dbReference>
<evidence type="ECO:0000313" key="2">
    <source>
        <dbReference type="EMBL" id="GAK55592.1"/>
    </source>
</evidence>
<dbReference type="AlphaFoldDB" id="A0A0S6W7D5"/>
<keyword evidence="1" id="KW-1133">Transmembrane helix</keyword>
<dbReference type="Proteomes" id="UP000030661">
    <property type="component" value="Unassembled WGS sequence"/>
</dbReference>
<evidence type="ECO:0000313" key="3">
    <source>
        <dbReference type="Proteomes" id="UP000030661"/>
    </source>
</evidence>
<dbReference type="HOGENOM" id="CLU_849055_0_0_0"/>
<dbReference type="STRING" id="1499967.U27_02426"/>
<feature type="transmembrane region" description="Helical" evidence="1">
    <location>
        <begin position="20"/>
        <end position="38"/>
    </location>
</feature>
<keyword evidence="1" id="KW-0812">Transmembrane</keyword>
<keyword evidence="3" id="KW-1185">Reference proteome</keyword>
<protein>
    <submittedName>
        <fullName evidence="2">Uncharacterized protein</fullName>
    </submittedName>
</protein>
<feature type="transmembrane region" description="Helical" evidence="1">
    <location>
        <begin position="58"/>
        <end position="79"/>
    </location>
</feature>
<name>A0A0S6W7D5_VECG1</name>
<sequence>MNEILKNIAKILEHAKNIPIGLLTLIIVVLLILGYFSLQQGTDTIIEHLPQILEQLVKSPLGIFALMIIVLALIGFFFFQEASEDTRIVVFVLMFFGVFVFGVAMVVSIRDSMTKPSPLATPTPQYAQVIPTVTPVPLFTPTSFPTLMPSPTPMPTAIPTSTPIPLPTPSPTEIPTPTHEIAVFVVEAEHAILNTDISSHIQTIMQKKGKRTIILPSNIFTTSEQFDDMFNGRGGEIERRELSRYSQYIILGKRTLTFVEHPELENAMTATISLAIHLVSSQTGIIHASFTLQEKGVGFSKDSAEKNGMEKMMSAVEGTLDKIIEQL</sequence>
<dbReference type="EMBL" id="DF820463">
    <property type="protein sequence ID" value="GAK55592.1"/>
    <property type="molecule type" value="Genomic_DNA"/>
</dbReference>
<gene>
    <name evidence="2" type="ORF">U27_02426</name>
</gene>
<keyword evidence="1" id="KW-0472">Membrane</keyword>
<reference evidence="2" key="1">
    <citation type="journal article" date="2015" name="PeerJ">
        <title>First genomic representation of candidate bacterial phylum KSB3 points to enhanced environmental sensing as a trigger of wastewater bulking.</title>
        <authorList>
            <person name="Sekiguchi Y."/>
            <person name="Ohashi A."/>
            <person name="Parks D.H."/>
            <person name="Yamauchi T."/>
            <person name="Tyson G.W."/>
            <person name="Hugenholtz P."/>
        </authorList>
    </citation>
    <scope>NUCLEOTIDE SEQUENCE [LARGE SCALE GENOMIC DNA]</scope>
</reference>
<accession>A0A0S6W7D5</accession>
<organism evidence="2">
    <name type="scientific">Vecturithrix granuli</name>
    <dbReference type="NCBI Taxonomy" id="1499967"/>
    <lineage>
        <taxon>Bacteria</taxon>
        <taxon>Candidatus Moduliflexota</taxon>
        <taxon>Candidatus Vecturitrichia</taxon>
        <taxon>Candidatus Vecturitrichales</taxon>
        <taxon>Candidatus Vecturitrichaceae</taxon>
        <taxon>Candidatus Vecturithrix</taxon>
    </lineage>
</organism>